<dbReference type="Pfam" id="PF04542">
    <property type="entry name" value="Sigma70_r2"/>
    <property type="match status" value="1"/>
</dbReference>
<dbReference type="InterPro" id="IPR050239">
    <property type="entry name" value="Sigma-70_RNA_pol_init_factors"/>
</dbReference>
<evidence type="ECO:0000256" key="4">
    <source>
        <dbReference type="ARBA" id="ARBA00023125"/>
    </source>
</evidence>
<evidence type="ECO:0000256" key="6">
    <source>
        <dbReference type="RuleBase" id="RU362124"/>
    </source>
</evidence>
<feature type="domain" description="RNA polymerase sigma-70" evidence="7">
    <location>
        <begin position="204"/>
        <end position="217"/>
    </location>
</feature>
<dbReference type="PANTHER" id="PTHR30603">
    <property type="entry name" value="RNA POLYMERASE SIGMA FACTOR RPO"/>
    <property type="match status" value="1"/>
</dbReference>
<dbReference type="EMBL" id="JTDB02000009">
    <property type="protein sequence ID" value="NLP64589.1"/>
    <property type="molecule type" value="Genomic_DNA"/>
</dbReference>
<dbReference type="InterPro" id="IPR014284">
    <property type="entry name" value="RNA_pol_sigma-70_dom"/>
</dbReference>
<dbReference type="SUPFAM" id="SSF88946">
    <property type="entry name" value="Sigma2 domain of RNA polymerase sigma factors"/>
    <property type="match status" value="1"/>
</dbReference>
<dbReference type="InterPro" id="IPR013324">
    <property type="entry name" value="RNA_pol_sigma_r3/r4-like"/>
</dbReference>
<dbReference type="InterPro" id="IPR007627">
    <property type="entry name" value="RNA_pol_sigma70_r2"/>
</dbReference>
<accession>A0A8T6ZLT3</accession>
<dbReference type="PRINTS" id="PR00046">
    <property type="entry name" value="SIGMA70FCT"/>
</dbReference>
<keyword evidence="4 6" id="KW-0238">DNA-binding</keyword>
<keyword evidence="10" id="KW-1185">Reference proteome</keyword>
<dbReference type="Pfam" id="PF04545">
    <property type="entry name" value="Sigma70_r4"/>
    <property type="match status" value="1"/>
</dbReference>
<evidence type="ECO:0000259" key="8">
    <source>
        <dbReference type="PROSITE" id="PS00716"/>
    </source>
</evidence>
<dbReference type="GO" id="GO:0006352">
    <property type="term" value="P:DNA-templated transcription initiation"/>
    <property type="evidence" value="ECO:0007669"/>
    <property type="project" value="InterPro"/>
</dbReference>
<reference evidence="9" key="1">
    <citation type="journal article" date="2015" name="Genome Announc.">
        <title>Draft Genome Sequence of the Polyhydroxyalkanoate-Producing Bacterium Burkholderia sacchari LMG 19450 Isolated from Brazilian Sugarcane Plantation Soil.</title>
        <authorList>
            <person name="Alexandrino P.M."/>
            <person name="Mendonca T.T."/>
            <person name="Guaman Bautista L.P."/>
            <person name="Cherix J."/>
            <person name="Lozano-Sakalauskas G.C."/>
            <person name="Fujita A."/>
            <person name="Ramos Filho E."/>
            <person name="Long P."/>
            <person name="Padilla G."/>
            <person name="Taciro M.K."/>
            <person name="Gomez J.G."/>
            <person name="Silva L.F."/>
        </authorList>
    </citation>
    <scope>NUCLEOTIDE SEQUENCE</scope>
    <source>
        <strain evidence="9">LMG 19450</strain>
    </source>
</reference>
<proteinExistence type="inferred from homology"/>
<dbReference type="NCBIfam" id="TIGR02937">
    <property type="entry name" value="sigma70-ECF"/>
    <property type="match status" value="1"/>
</dbReference>
<dbReference type="Gene3D" id="1.10.601.10">
    <property type="entry name" value="RNA Polymerase Primary Sigma Factor"/>
    <property type="match status" value="2"/>
</dbReference>
<dbReference type="AlphaFoldDB" id="A0A8T6ZLT3"/>
<keyword evidence="3 6" id="KW-0731">Sigma factor</keyword>
<organism evidence="9 10">
    <name type="scientific">Paraburkholderia sacchari</name>
    <dbReference type="NCBI Taxonomy" id="159450"/>
    <lineage>
        <taxon>Bacteria</taxon>
        <taxon>Pseudomonadati</taxon>
        <taxon>Pseudomonadota</taxon>
        <taxon>Betaproteobacteria</taxon>
        <taxon>Burkholderiales</taxon>
        <taxon>Burkholderiaceae</taxon>
        <taxon>Paraburkholderia</taxon>
    </lineage>
</organism>
<dbReference type="CDD" id="cd06171">
    <property type="entry name" value="Sigma70_r4"/>
    <property type="match status" value="1"/>
</dbReference>
<reference evidence="9" key="2">
    <citation type="submission" date="2020-04" db="EMBL/GenBank/DDBJ databases">
        <authorList>
            <person name="Alexandrino P."/>
            <person name="Mendonca T."/>
            <person name="Guaman L."/>
            <person name="Cherix J."/>
            <person name="Lozano-Sakalauskas G."/>
            <person name="Fujita A."/>
            <person name="Filho E.R."/>
            <person name="Long P."/>
            <person name="Padilla G."/>
            <person name="Taciro M.K."/>
            <person name="Gomez J.G."/>
            <person name="Silva L.F."/>
            <person name="Torres M."/>
        </authorList>
    </citation>
    <scope>NUCLEOTIDE SEQUENCE</scope>
    <source>
        <strain evidence="9">LMG 19450</strain>
    </source>
</reference>
<comment type="caution">
    <text evidence="9">The sequence shown here is derived from an EMBL/GenBank/DDBJ whole genome shotgun (WGS) entry which is preliminary data.</text>
</comment>
<feature type="domain" description="RNA polymerase sigma-70" evidence="8">
    <location>
        <begin position="372"/>
        <end position="398"/>
    </location>
</feature>
<dbReference type="InterPro" id="IPR009042">
    <property type="entry name" value="RNA_pol_sigma70_r1_2"/>
</dbReference>
<evidence type="ECO:0000256" key="1">
    <source>
        <dbReference type="ARBA" id="ARBA00007788"/>
    </source>
</evidence>
<dbReference type="OrthoDB" id="9809557at2"/>
<dbReference type="InterPro" id="IPR000943">
    <property type="entry name" value="RNA_pol_sigma70"/>
</dbReference>
<dbReference type="InterPro" id="IPR013325">
    <property type="entry name" value="RNA_pol_sigma_r2"/>
</dbReference>
<dbReference type="Gene3D" id="1.10.10.10">
    <property type="entry name" value="Winged helix-like DNA-binding domain superfamily/Winged helix DNA-binding domain"/>
    <property type="match status" value="2"/>
</dbReference>
<dbReference type="Proteomes" id="UP000030460">
    <property type="component" value="Unassembled WGS sequence"/>
</dbReference>
<keyword evidence="5 6" id="KW-0804">Transcription</keyword>
<dbReference type="InterPro" id="IPR007624">
    <property type="entry name" value="RNA_pol_sigma70_r3"/>
</dbReference>
<evidence type="ECO:0000256" key="2">
    <source>
        <dbReference type="ARBA" id="ARBA00023015"/>
    </source>
</evidence>
<protein>
    <recommendedName>
        <fullName evidence="6">RNA polymerase sigma factor</fullName>
    </recommendedName>
</protein>
<dbReference type="Pfam" id="PF00140">
    <property type="entry name" value="Sigma70_r1_2"/>
    <property type="match status" value="1"/>
</dbReference>
<evidence type="ECO:0000256" key="5">
    <source>
        <dbReference type="ARBA" id="ARBA00023163"/>
    </source>
</evidence>
<keyword evidence="2 6" id="KW-0805">Transcription regulation</keyword>
<evidence type="ECO:0000313" key="9">
    <source>
        <dbReference type="EMBL" id="NLP64589.1"/>
    </source>
</evidence>
<dbReference type="InterPro" id="IPR036388">
    <property type="entry name" value="WH-like_DNA-bd_sf"/>
</dbReference>
<name>A0A8T6ZLT3_9BURK</name>
<gene>
    <name evidence="9" type="ORF">NH14_026225</name>
</gene>
<evidence type="ECO:0000259" key="7">
    <source>
        <dbReference type="PROSITE" id="PS00715"/>
    </source>
</evidence>
<comment type="similarity">
    <text evidence="1 6">Belongs to the sigma-70 factor family.</text>
</comment>
<sequence>MGVRERTAAVMREPSVLPISSTVYSVIDMKTEGHQQHTDMSMERIERLLDAPLYPQGPQPGALQPLSPEAGPRDIAVADDTLVLFRARMHAVPLLSRDQEVALAQEIEAARRDILHALGTLGTSAPSAEASGEWPSDVVEAVCDALVAMHRETPAAPETHEQLAHLNAARGRLREATRKLFEANLRLVYSIARRYENRGIDLPDLVQDGSIGLMRAVERFEYQRGFKFSTYATWWIRQAVSRAVADRGRTIRVPVHMGGQLARVRRARERIREQTGHEPDLADIASASGIEDAKVRALLAIPGEPASLDILLPDGETELIELVPDRAAATPLDTLAHARMRELVQALLDEMPAEQADIVRRRFGIGGVEPETYDEIAKRAGVSREQVRRIEQRALDALRASARASAAHDYLEPGH</sequence>
<dbReference type="Pfam" id="PF04539">
    <property type="entry name" value="Sigma70_r3"/>
    <property type="match status" value="1"/>
</dbReference>
<dbReference type="GO" id="GO:0016987">
    <property type="term" value="F:sigma factor activity"/>
    <property type="evidence" value="ECO:0007669"/>
    <property type="project" value="UniProtKB-KW"/>
</dbReference>
<dbReference type="PANTHER" id="PTHR30603:SF60">
    <property type="entry name" value="RNA POLYMERASE SIGMA FACTOR RPOD"/>
    <property type="match status" value="1"/>
</dbReference>
<dbReference type="SUPFAM" id="SSF88659">
    <property type="entry name" value="Sigma3 and sigma4 domains of RNA polymerase sigma factors"/>
    <property type="match status" value="2"/>
</dbReference>
<evidence type="ECO:0000313" key="10">
    <source>
        <dbReference type="Proteomes" id="UP000030460"/>
    </source>
</evidence>
<comment type="function">
    <text evidence="6">Sigma factors are initiation factors that promote the attachment of RNA polymerase to specific initiation sites and are then released.</text>
</comment>
<evidence type="ECO:0000256" key="3">
    <source>
        <dbReference type="ARBA" id="ARBA00023082"/>
    </source>
</evidence>
<dbReference type="PROSITE" id="PS00715">
    <property type="entry name" value="SIGMA70_1"/>
    <property type="match status" value="1"/>
</dbReference>
<dbReference type="InterPro" id="IPR007630">
    <property type="entry name" value="RNA_pol_sigma70_r4"/>
</dbReference>
<dbReference type="PROSITE" id="PS00716">
    <property type="entry name" value="SIGMA70_2"/>
    <property type="match status" value="1"/>
</dbReference>
<dbReference type="GO" id="GO:0003677">
    <property type="term" value="F:DNA binding"/>
    <property type="evidence" value="ECO:0007669"/>
    <property type="project" value="UniProtKB-KW"/>
</dbReference>